<name>A0A2H4J272_9CAUD</name>
<dbReference type="EMBL" id="MF417868">
    <property type="protein sequence ID" value="ASN67903.1"/>
    <property type="molecule type" value="Genomic_DNA"/>
</dbReference>
<accession>A0A2H4J272</accession>
<gene>
    <name evidence="1" type="ORF">7AX1_75</name>
</gene>
<reference evidence="1" key="1">
    <citation type="submission" date="2017-06" db="EMBL/GenBank/DDBJ databases">
        <title>Novel phages from South African skin metaviromes.</title>
        <authorList>
            <person name="van Zyl L.J."/>
            <person name="Abrahams Y."/>
            <person name="Stander E.A."/>
            <person name="Kirby B.M."/>
            <person name="Clavaud C."/>
            <person name="Farcet C."/>
            <person name="Breton L."/>
            <person name="Trindade M.I."/>
        </authorList>
    </citation>
    <scope>NUCLEOTIDE SEQUENCE</scope>
</reference>
<sequence>MNKTIKTVKLYTSNLETIIVDKFNIDNICLYGIKNNIDNINIEEDEYIEFLTVDDFYIAITQSENIEYDSITQGKTTVYDLLNQDIPITDIGLIYNTGEEKWFYTVNEDAEDTRYQKVNYNEEYNILEIRVRKWK</sequence>
<protein>
    <submittedName>
        <fullName evidence="1">Uncharacterized protein</fullName>
    </submittedName>
</protein>
<organism evidence="1">
    <name type="scientific">uncultured Caudovirales phage</name>
    <dbReference type="NCBI Taxonomy" id="2100421"/>
    <lineage>
        <taxon>Viruses</taxon>
        <taxon>Duplodnaviria</taxon>
        <taxon>Heunggongvirae</taxon>
        <taxon>Uroviricota</taxon>
        <taxon>Caudoviricetes</taxon>
        <taxon>Peduoviridae</taxon>
        <taxon>Maltschvirus</taxon>
        <taxon>Maltschvirus maltsch</taxon>
    </lineage>
</organism>
<proteinExistence type="predicted"/>
<evidence type="ECO:0000313" key="1">
    <source>
        <dbReference type="EMBL" id="ASN67903.1"/>
    </source>
</evidence>